<reference evidence="1 2" key="1">
    <citation type="submission" date="2020-04" db="EMBL/GenBank/DDBJ databases">
        <authorList>
            <person name="De Canck E."/>
        </authorList>
    </citation>
    <scope>NUCLEOTIDE SEQUENCE [LARGE SCALE GENOMIC DNA]</scope>
    <source>
        <strain evidence="1 2">LMG 3431</strain>
    </source>
</reference>
<protein>
    <submittedName>
        <fullName evidence="1">Uncharacterized protein</fullName>
    </submittedName>
</protein>
<organism evidence="1 2">
    <name type="scientific">Achromobacter pestifer</name>
    <dbReference type="NCBI Taxonomy" id="1353889"/>
    <lineage>
        <taxon>Bacteria</taxon>
        <taxon>Pseudomonadati</taxon>
        <taxon>Pseudomonadota</taxon>
        <taxon>Betaproteobacteria</taxon>
        <taxon>Burkholderiales</taxon>
        <taxon>Alcaligenaceae</taxon>
        <taxon>Achromobacter</taxon>
    </lineage>
</organism>
<gene>
    <name evidence="1" type="ORF">LMG3431_00053</name>
</gene>
<dbReference type="EMBL" id="CADIJX010000001">
    <property type="protein sequence ID" value="CAB3624693.1"/>
    <property type="molecule type" value="Genomic_DNA"/>
</dbReference>
<evidence type="ECO:0000313" key="1">
    <source>
        <dbReference type="EMBL" id="CAB3624693.1"/>
    </source>
</evidence>
<dbReference type="RefSeq" id="WP_175172424.1">
    <property type="nucleotide sequence ID" value="NZ_CADIJX010000001.1"/>
</dbReference>
<dbReference type="Proteomes" id="UP000494108">
    <property type="component" value="Unassembled WGS sequence"/>
</dbReference>
<keyword evidence="2" id="KW-1185">Reference proteome</keyword>
<proteinExistence type="predicted"/>
<dbReference type="AlphaFoldDB" id="A0A6S6YMW8"/>
<name>A0A6S6YMW8_9BURK</name>
<evidence type="ECO:0000313" key="2">
    <source>
        <dbReference type="Proteomes" id="UP000494108"/>
    </source>
</evidence>
<sequence length="694" mass="75486">MANVRSLSRSFARGEISPELFGRVDLPQYQTGLATCLNFVTLPHGPAQNRAGFGFVRATKYSNQRSRLIPFSFNTEQTFALEFGNGYVRFHTMGATLVDGGGVPYEVATPYVEADIFDLHYVQSADVLTIVHPNYAPRELRRLGALNWTLTTIQFTPSIAAPSSVTATAHAGTGTPDDIDHTYAVTSLAVDTLEESLVSAASNTVSNDLFLQGAYNDVTWPAVAGATRYNVYKLSNGLWGYVGQSGDVTFRDNNITPDISQTAPTLADPFSGANNYPAAVSYYEQRRWFAGTRNKPQNVWGTRSGTESNLASSIPTRDDDAIAFRIAAREVNTIRHIVPLSNLVVLTASAEWRISPANSDVLTPATASPRPQSYNGANNAQPAVVNNNLLYAAARGGHLREMSYNWQANGYITADVSILAPHLFDYRTIQDMAFSRAPHPILWCVSSSGELLGLTYVPEQQVQGWHRHSTKGGRFESVCTVSEGDEDALYTIVQRTINGAQVRYVERLHTRMMPTQADAFFVDSGLTYEGPPATTFSNLNHLEGETVNILADGAVMPPQVVAGGAVTIEHASSKVHIGLPIQADLITLPLAFDAQAMGQGRVKNVNFVWLRLNDSSGVFAGPSFDKLEAANPDKLTQVKQRTNESYGTPPRWISGEFKHMVKAAWTDGGQVFVRQSDPLPVTLVSMTIEAAIGG</sequence>
<accession>A0A6S6YMW8</accession>